<name>A0A1C7N8T8_9FUNG</name>
<organism evidence="1 2">
    <name type="scientific">Choanephora cucurbitarum</name>
    <dbReference type="NCBI Taxonomy" id="101091"/>
    <lineage>
        <taxon>Eukaryota</taxon>
        <taxon>Fungi</taxon>
        <taxon>Fungi incertae sedis</taxon>
        <taxon>Mucoromycota</taxon>
        <taxon>Mucoromycotina</taxon>
        <taxon>Mucoromycetes</taxon>
        <taxon>Mucorales</taxon>
        <taxon>Mucorineae</taxon>
        <taxon>Choanephoraceae</taxon>
        <taxon>Choanephoroideae</taxon>
        <taxon>Choanephora</taxon>
    </lineage>
</organism>
<proteinExistence type="predicted"/>
<dbReference type="InParanoid" id="A0A1C7N8T8"/>
<sequence length="93" mass="10620">MTGHNLTEMTKYNKYSIAEHPTKFVDSECAEDLWLDGLIIQIFDCTRKARFSDSDFHNPHTLPIVHNGVSNVVLRFVGEIARFVPVFLNKVLA</sequence>
<protein>
    <submittedName>
        <fullName evidence="1">Uncharacterized protein</fullName>
    </submittedName>
</protein>
<evidence type="ECO:0000313" key="1">
    <source>
        <dbReference type="EMBL" id="OBZ85511.1"/>
    </source>
</evidence>
<keyword evidence="2" id="KW-1185">Reference proteome</keyword>
<evidence type="ECO:0000313" key="2">
    <source>
        <dbReference type="Proteomes" id="UP000093000"/>
    </source>
</evidence>
<gene>
    <name evidence="1" type="ORF">A0J61_06447</name>
</gene>
<dbReference type="EMBL" id="LUGH01000389">
    <property type="protein sequence ID" value="OBZ85511.1"/>
    <property type="molecule type" value="Genomic_DNA"/>
</dbReference>
<dbReference type="AlphaFoldDB" id="A0A1C7N8T8"/>
<comment type="caution">
    <text evidence="1">The sequence shown here is derived from an EMBL/GenBank/DDBJ whole genome shotgun (WGS) entry which is preliminary data.</text>
</comment>
<reference evidence="1 2" key="1">
    <citation type="submission" date="2016-03" db="EMBL/GenBank/DDBJ databases">
        <title>Choanephora cucurbitarum.</title>
        <authorList>
            <person name="Min B."/>
            <person name="Park H."/>
            <person name="Park J.-H."/>
            <person name="Shin H.-D."/>
            <person name="Choi I.-G."/>
        </authorList>
    </citation>
    <scope>NUCLEOTIDE SEQUENCE [LARGE SCALE GENOMIC DNA]</scope>
    <source>
        <strain evidence="1 2">KUS-F28377</strain>
    </source>
</reference>
<accession>A0A1C7N8T8</accession>
<dbReference type="Proteomes" id="UP000093000">
    <property type="component" value="Unassembled WGS sequence"/>
</dbReference>